<dbReference type="Proteomes" id="UP000095767">
    <property type="component" value="Unassembled WGS sequence"/>
</dbReference>
<dbReference type="InterPro" id="IPR036047">
    <property type="entry name" value="F-box-like_dom_sf"/>
</dbReference>
<dbReference type="STRING" id="888268.A0A1E5WGC3"/>
<reference evidence="2 3" key="1">
    <citation type="submission" date="2016-09" db="EMBL/GenBank/DDBJ databases">
        <title>The draft genome of Dichanthelium oligosanthes: A C3 panicoid grass species.</title>
        <authorList>
            <person name="Studer A.J."/>
            <person name="Schnable J.C."/>
            <person name="Brutnell T.P."/>
        </authorList>
    </citation>
    <scope>NUCLEOTIDE SEQUENCE [LARGE SCALE GENOMIC DNA]</scope>
    <source>
        <strain evidence="3">cv. Kellogg 1175</strain>
        <tissue evidence="2">Leaf</tissue>
    </source>
</reference>
<accession>A0A1E5WGC3</accession>
<dbReference type="SUPFAM" id="SSF52047">
    <property type="entry name" value="RNI-like"/>
    <property type="match status" value="1"/>
</dbReference>
<dbReference type="PANTHER" id="PTHR34145:SF38">
    <property type="entry name" value="EXPRESSED PROTEIN"/>
    <property type="match status" value="1"/>
</dbReference>
<sequence length="552" mass="61713">MGCLALMSFLPTRRERQRRQFGHRQIQRDGGSIASLPKIESVQCQDGDNSQADKVIGFDLILPEDILRRIHALLPMKDAARAACISRAFLGSWRSRPNLTFREEIFGLNKNAAAGVDTTMDLMYILDRCSQNDITRDFINKIEHILQNHSGIGVKALKLELYHCNGIDSCYIDGWLHAAVTPGIEEFTLIGPGVIKSNYDFPCSVLFDRGLNSIRFLQVSYCAFHPAVDLGCLTSLTQLHLCAVRITTDELELLISKSFSLECLKLVYCDEITRVKIPCLLEQLNSLQVIGCHRVRAVESYAPNLFTFHLDGILVPISFGNPLQVKNLEVSFAYEVNVVSYACTNLLSMVPNVEAVTIHSPHEIDNTPMMPGKFLHLKYLHVCFGLVASSPAYDHLSLISFLDASPSLETFILSVTENRTDHGLVFGEPFHPRQVLGYRHENLKSLKINGFSSERSMVELVYHILENAPSLEGLTLDTTNGAARCYLGNPGKCTKMLDDRFVEARKALLAVRTYIAGRVPRGVKLSVVEPCSRCHAGEIQDAEFINRIRFVV</sequence>
<dbReference type="SUPFAM" id="SSF81383">
    <property type="entry name" value="F-box domain"/>
    <property type="match status" value="1"/>
</dbReference>
<feature type="domain" description="At1g61320/AtMIF1 LRR" evidence="1">
    <location>
        <begin position="145"/>
        <end position="532"/>
    </location>
</feature>
<organism evidence="2 3">
    <name type="scientific">Dichanthelium oligosanthes</name>
    <dbReference type="NCBI Taxonomy" id="888268"/>
    <lineage>
        <taxon>Eukaryota</taxon>
        <taxon>Viridiplantae</taxon>
        <taxon>Streptophyta</taxon>
        <taxon>Embryophyta</taxon>
        <taxon>Tracheophyta</taxon>
        <taxon>Spermatophyta</taxon>
        <taxon>Magnoliopsida</taxon>
        <taxon>Liliopsida</taxon>
        <taxon>Poales</taxon>
        <taxon>Poaceae</taxon>
        <taxon>PACMAD clade</taxon>
        <taxon>Panicoideae</taxon>
        <taxon>Panicodae</taxon>
        <taxon>Paniceae</taxon>
        <taxon>Dichantheliinae</taxon>
        <taxon>Dichanthelium</taxon>
    </lineage>
</organism>
<dbReference type="InterPro" id="IPR053772">
    <property type="entry name" value="At1g61320/At1g61330-like"/>
</dbReference>
<dbReference type="Gene3D" id="3.80.10.10">
    <property type="entry name" value="Ribonuclease Inhibitor"/>
    <property type="match status" value="1"/>
</dbReference>
<comment type="caution">
    <text evidence="2">The sequence shown here is derived from an EMBL/GenBank/DDBJ whole genome shotgun (WGS) entry which is preliminary data.</text>
</comment>
<dbReference type="InterPro" id="IPR032675">
    <property type="entry name" value="LRR_dom_sf"/>
</dbReference>
<protein>
    <recommendedName>
        <fullName evidence="1">At1g61320/AtMIF1 LRR domain-containing protein</fullName>
    </recommendedName>
</protein>
<dbReference type="AlphaFoldDB" id="A0A1E5WGC3"/>
<evidence type="ECO:0000259" key="1">
    <source>
        <dbReference type="Pfam" id="PF23622"/>
    </source>
</evidence>
<dbReference type="OrthoDB" id="613853at2759"/>
<dbReference type="Pfam" id="PF23622">
    <property type="entry name" value="LRR_At1g61320_AtMIF1"/>
    <property type="match status" value="1"/>
</dbReference>
<proteinExistence type="predicted"/>
<dbReference type="InterPro" id="IPR055357">
    <property type="entry name" value="LRR_At1g61320_AtMIF1"/>
</dbReference>
<dbReference type="PANTHER" id="PTHR34145">
    <property type="entry name" value="OS02G0105600 PROTEIN"/>
    <property type="match status" value="1"/>
</dbReference>
<keyword evidence="3" id="KW-1185">Reference proteome</keyword>
<gene>
    <name evidence="2" type="ORF">BAE44_0002532</name>
</gene>
<evidence type="ECO:0000313" key="2">
    <source>
        <dbReference type="EMBL" id="OEL36449.1"/>
    </source>
</evidence>
<dbReference type="EMBL" id="LWDX02009129">
    <property type="protein sequence ID" value="OEL36449.1"/>
    <property type="molecule type" value="Genomic_DNA"/>
</dbReference>
<name>A0A1E5WGC3_9POAL</name>
<evidence type="ECO:0000313" key="3">
    <source>
        <dbReference type="Proteomes" id="UP000095767"/>
    </source>
</evidence>